<comment type="caution">
    <text evidence="1">The sequence shown here is derived from an EMBL/GenBank/DDBJ whole genome shotgun (WGS) entry which is preliminary data.</text>
</comment>
<name>A0AAV9CTT5_ACOCL</name>
<evidence type="ECO:0000313" key="1">
    <source>
        <dbReference type="EMBL" id="KAK1291814.1"/>
    </source>
</evidence>
<proteinExistence type="predicted"/>
<organism evidence="1 2">
    <name type="scientific">Acorus calamus</name>
    <name type="common">Sweet flag</name>
    <dbReference type="NCBI Taxonomy" id="4465"/>
    <lineage>
        <taxon>Eukaryota</taxon>
        <taxon>Viridiplantae</taxon>
        <taxon>Streptophyta</taxon>
        <taxon>Embryophyta</taxon>
        <taxon>Tracheophyta</taxon>
        <taxon>Spermatophyta</taxon>
        <taxon>Magnoliopsida</taxon>
        <taxon>Liliopsida</taxon>
        <taxon>Acoraceae</taxon>
        <taxon>Acorus</taxon>
    </lineage>
</organism>
<dbReference type="Proteomes" id="UP001180020">
    <property type="component" value="Unassembled WGS sequence"/>
</dbReference>
<reference evidence="1" key="2">
    <citation type="submission" date="2023-06" db="EMBL/GenBank/DDBJ databases">
        <authorList>
            <person name="Ma L."/>
            <person name="Liu K.-W."/>
            <person name="Li Z."/>
            <person name="Hsiao Y.-Y."/>
            <person name="Qi Y."/>
            <person name="Fu T."/>
            <person name="Tang G."/>
            <person name="Zhang D."/>
            <person name="Sun W.-H."/>
            <person name="Liu D.-K."/>
            <person name="Li Y."/>
            <person name="Chen G.-Z."/>
            <person name="Liu X.-D."/>
            <person name="Liao X.-Y."/>
            <person name="Jiang Y.-T."/>
            <person name="Yu X."/>
            <person name="Hao Y."/>
            <person name="Huang J."/>
            <person name="Zhao X.-W."/>
            <person name="Ke S."/>
            <person name="Chen Y.-Y."/>
            <person name="Wu W.-L."/>
            <person name="Hsu J.-L."/>
            <person name="Lin Y.-F."/>
            <person name="Huang M.-D."/>
            <person name="Li C.-Y."/>
            <person name="Huang L."/>
            <person name="Wang Z.-W."/>
            <person name="Zhao X."/>
            <person name="Zhong W.-Y."/>
            <person name="Peng D.-H."/>
            <person name="Ahmad S."/>
            <person name="Lan S."/>
            <person name="Zhang J.-S."/>
            <person name="Tsai W.-C."/>
            <person name="Van De Peer Y."/>
            <person name="Liu Z.-J."/>
        </authorList>
    </citation>
    <scope>NUCLEOTIDE SEQUENCE</scope>
    <source>
        <strain evidence="1">CP</strain>
        <tissue evidence="1">Leaves</tissue>
    </source>
</reference>
<reference evidence="1" key="1">
    <citation type="journal article" date="2023" name="Nat. Commun.">
        <title>Diploid and tetraploid genomes of Acorus and the evolution of monocots.</title>
        <authorList>
            <person name="Ma L."/>
            <person name="Liu K.W."/>
            <person name="Li Z."/>
            <person name="Hsiao Y.Y."/>
            <person name="Qi Y."/>
            <person name="Fu T."/>
            <person name="Tang G.D."/>
            <person name="Zhang D."/>
            <person name="Sun W.H."/>
            <person name="Liu D.K."/>
            <person name="Li Y."/>
            <person name="Chen G.Z."/>
            <person name="Liu X.D."/>
            <person name="Liao X.Y."/>
            <person name="Jiang Y.T."/>
            <person name="Yu X."/>
            <person name="Hao Y."/>
            <person name="Huang J."/>
            <person name="Zhao X.W."/>
            <person name="Ke S."/>
            <person name="Chen Y.Y."/>
            <person name="Wu W.L."/>
            <person name="Hsu J.L."/>
            <person name="Lin Y.F."/>
            <person name="Huang M.D."/>
            <person name="Li C.Y."/>
            <person name="Huang L."/>
            <person name="Wang Z.W."/>
            <person name="Zhao X."/>
            <person name="Zhong W.Y."/>
            <person name="Peng D.H."/>
            <person name="Ahmad S."/>
            <person name="Lan S."/>
            <person name="Zhang J.S."/>
            <person name="Tsai W.C."/>
            <person name="Van de Peer Y."/>
            <person name="Liu Z.J."/>
        </authorList>
    </citation>
    <scope>NUCLEOTIDE SEQUENCE</scope>
    <source>
        <strain evidence="1">CP</strain>
    </source>
</reference>
<protein>
    <submittedName>
        <fullName evidence="1">Uncharacterized protein</fullName>
    </submittedName>
</protein>
<accession>A0AAV9CTT5</accession>
<sequence>MALSLASRNKRMDLAMVQPKEHKLKMKSLKQMNRSGVDAMRSKIGMKKVNAMHSKIGMRNNVVRKLPNKY</sequence>
<keyword evidence="2" id="KW-1185">Reference proteome</keyword>
<gene>
    <name evidence="1" type="ORF">QJS10_CPB17g00038</name>
</gene>
<dbReference type="AlphaFoldDB" id="A0AAV9CTT5"/>
<dbReference type="EMBL" id="JAUJYO010000017">
    <property type="protein sequence ID" value="KAK1291814.1"/>
    <property type="molecule type" value="Genomic_DNA"/>
</dbReference>
<evidence type="ECO:0000313" key="2">
    <source>
        <dbReference type="Proteomes" id="UP001180020"/>
    </source>
</evidence>